<feature type="domain" description="Ras-associating" evidence="2">
    <location>
        <begin position="5"/>
        <end position="94"/>
    </location>
</feature>
<protein>
    <submittedName>
        <fullName evidence="3">Uncharacterized protein</fullName>
    </submittedName>
</protein>
<feature type="domain" description="PH" evidence="1">
    <location>
        <begin position="108"/>
        <end position="215"/>
    </location>
</feature>
<accession>A0ABD0X4T8</accession>
<name>A0ABD0X4T8_UMBPY</name>
<dbReference type="PANTHER" id="PTHR45899:SF3">
    <property type="entry name" value="ARF-GAP WITH RHO-GAP DOMAIN, ANK REPEAT AND PH DOMAIN-CONTAINING PROTEIN 1"/>
    <property type="match status" value="1"/>
</dbReference>
<dbReference type="InterPro" id="IPR000159">
    <property type="entry name" value="RA_dom"/>
</dbReference>
<dbReference type="Gene3D" id="2.30.29.30">
    <property type="entry name" value="Pleckstrin-homology domain (PH domain)/Phosphotyrosine-binding domain (PTB)"/>
    <property type="match status" value="1"/>
</dbReference>
<dbReference type="SMART" id="SM00233">
    <property type="entry name" value="PH"/>
    <property type="match status" value="1"/>
</dbReference>
<dbReference type="EMBL" id="JAGEUA010000003">
    <property type="protein sequence ID" value="KAL0994289.1"/>
    <property type="molecule type" value="Genomic_DNA"/>
</dbReference>
<dbReference type="AlphaFoldDB" id="A0ABD0X4T8"/>
<dbReference type="PROSITE" id="PS50200">
    <property type="entry name" value="RA"/>
    <property type="match status" value="1"/>
</dbReference>
<keyword evidence="4" id="KW-1185">Reference proteome</keyword>
<dbReference type="PROSITE" id="PS50003">
    <property type="entry name" value="PH_DOMAIN"/>
    <property type="match status" value="1"/>
</dbReference>
<proteinExistence type="predicted"/>
<dbReference type="SUPFAM" id="SSF50729">
    <property type="entry name" value="PH domain-like"/>
    <property type="match status" value="1"/>
</dbReference>
<reference evidence="3 4" key="1">
    <citation type="submission" date="2024-06" db="EMBL/GenBank/DDBJ databases">
        <authorList>
            <person name="Pan Q."/>
            <person name="Wen M."/>
            <person name="Jouanno E."/>
            <person name="Zahm M."/>
            <person name="Klopp C."/>
            <person name="Cabau C."/>
            <person name="Louis A."/>
            <person name="Berthelot C."/>
            <person name="Parey E."/>
            <person name="Roest Crollius H."/>
            <person name="Montfort J."/>
            <person name="Robinson-Rechavi M."/>
            <person name="Bouchez O."/>
            <person name="Lampietro C."/>
            <person name="Lopez Roques C."/>
            <person name="Donnadieu C."/>
            <person name="Postlethwait J."/>
            <person name="Bobe J."/>
            <person name="Verreycken H."/>
            <person name="Guiguen Y."/>
        </authorList>
    </citation>
    <scope>NUCLEOTIDE SEQUENCE [LARGE SCALE GENOMIC DNA]</scope>
    <source>
        <strain evidence="3">Up_M1</strain>
        <tissue evidence="3">Testis</tissue>
    </source>
</reference>
<gene>
    <name evidence="3" type="ORF">UPYG_G00120270</name>
</gene>
<dbReference type="InterPro" id="IPR001849">
    <property type="entry name" value="PH_domain"/>
</dbReference>
<dbReference type="InterPro" id="IPR011993">
    <property type="entry name" value="PH-like_dom_sf"/>
</dbReference>
<organism evidence="3 4">
    <name type="scientific">Umbra pygmaea</name>
    <name type="common">Eastern mudminnow</name>
    <dbReference type="NCBI Taxonomy" id="75934"/>
    <lineage>
        <taxon>Eukaryota</taxon>
        <taxon>Metazoa</taxon>
        <taxon>Chordata</taxon>
        <taxon>Craniata</taxon>
        <taxon>Vertebrata</taxon>
        <taxon>Euteleostomi</taxon>
        <taxon>Actinopterygii</taxon>
        <taxon>Neopterygii</taxon>
        <taxon>Teleostei</taxon>
        <taxon>Protacanthopterygii</taxon>
        <taxon>Esociformes</taxon>
        <taxon>Umbridae</taxon>
        <taxon>Umbra</taxon>
    </lineage>
</organism>
<dbReference type="Pfam" id="PF00788">
    <property type="entry name" value="RA"/>
    <property type="match status" value="1"/>
</dbReference>
<dbReference type="PANTHER" id="PTHR45899">
    <property type="entry name" value="RHO GTPASE ACTIVATING PROTEIN AT 15B, ISOFORM C"/>
    <property type="match status" value="1"/>
</dbReference>
<comment type="caution">
    <text evidence="3">The sequence shown here is derived from an EMBL/GenBank/DDBJ whole genome shotgun (WGS) entry which is preliminary data.</text>
</comment>
<dbReference type="InterPro" id="IPR052227">
    <property type="entry name" value="Arf-Rho-GAP_ANK-PH_domain"/>
</dbReference>
<dbReference type="Pfam" id="PF00169">
    <property type="entry name" value="PH"/>
    <property type="match status" value="1"/>
</dbReference>
<dbReference type="Proteomes" id="UP001557470">
    <property type="component" value="Unassembled WGS sequence"/>
</dbReference>
<sequence>MNLSPTTICGVYLENKEQGSEILVQQVSQVMHAEELVSQVLRRRNISLRHGDYWSCYLANDNQEIERPLHYQERALAIYISLSKDDYLVVKRNHYMEAMLTYIAGRLEVSRNGLINFSEKKGQRGKKTFSRRLCVLSGSSLSLYKDVKNTQPERMCPVHALHVYYGIKKKIQPPSCWGMTVVCEQAGRDKQLWYLCCESKDELIEWMATFMCLQHKGDLWPAVSRPDS</sequence>
<evidence type="ECO:0000313" key="3">
    <source>
        <dbReference type="EMBL" id="KAL0994289.1"/>
    </source>
</evidence>
<evidence type="ECO:0000259" key="1">
    <source>
        <dbReference type="PROSITE" id="PS50003"/>
    </source>
</evidence>
<evidence type="ECO:0000259" key="2">
    <source>
        <dbReference type="PROSITE" id="PS50200"/>
    </source>
</evidence>
<evidence type="ECO:0000313" key="4">
    <source>
        <dbReference type="Proteomes" id="UP001557470"/>
    </source>
</evidence>